<keyword evidence="6" id="KW-0812">Transmembrane</keyword>
<accession>A0ABD2N7K8</accession>
<dbReference type="InterPro" id="IPR051165">
    <property type="entry name" value="Multifunctional_ANK_Repeat"/>
</dbReference>
<dbReference type="PANTHER" id="PTHR24123">
    <property type="entry name" value="ANKYRIN REPEAT-CONTAINING"/>
    <property type="match status" value="1"/>
</dbReference>
<reference evidence="8 9" key="1">
    <citation type="journal article" date="2021" name="BMC Biol.">
        <title>Horizontally acquired antibacterial genes associated with adaptive radiation of ladybird beetles.</title>
        <authorList>
            <person name="Li H.S."/>
            <person name="Tang X.F."/>
            <person name="Huang Y.H."/>
            <person name="Xu Z.Y."/>
            <person name="Chen M.L."/>
            <person name="Du X.Y."/>
            <person name="Qiu B.Y."/>
            <person name="Chen P.T."/>
            <person name="Zhang W."/>
            <person name="Slipinski A."/>
            <person name="Escalona H.E."/>
            <person name="Waterhouse R.M."/>
            <person name="Zwick A."/>
            <person name="Pang H."/>
        </authorList>
    </citation>
    <scope>NUCLEOTIDE SEQUENCE [LARGE SCALE GENOMIC DNA]</scope>
    <source>
        <strain evidence="8">SYSU2018</strain>
    </source>
</reference>
<feature type="compositionally biased region" description="Polar residues" evidence="5">
    <location>
        <begin position="637"/>
        <end position="650"/>
    </location>
</feature>
<dbReference type="Pfam" id="PF00531">
    <property type="entry name" value="Death"/>
    <property type="match status" value="1"/>
</dbReference>
<feature type="region of interest" description="Disordered" evidence="5">
    <location>
        <begin position="296"/>
        <end position="321"/>
    </location>
</feature>
<sequence>MATELYTQSAHVPFMAKFVVFAKRVSQFECRVRVFCMTDDKEDKTLEHQEHFIEIAKSRDVEVLEGKDVYMEFAGNLVPVLQSGDQPKLGFKAFRENRLAFTMRIKDADEDAIGRLIFMNDARVARGEPNQTPLCTLNLVLPTDVLPDRDSQSDLLALDKDHSFLHHGGISKPDTIHRADFKISDICNLLDEDWESLAAELDIPPSDVELIKQEYPENKPQQAMIMFRLWLRQKANKATGNQLELALRKIGRQDVVDKCICNVELVTDDMEKALAKVRLDQSGFDALRDEIGSGNVSLRMNDSLKPSSHSSQDELDRSETSQIEASIEKQIINTSTGNGYIKNKEILDNEQTSPNANKEDNEAFKIISEQITTLSTVNNKHADLNANTPPPSPAEFDSDVIEETPTKLEGTKQEEQIFSSTPKKLQFEDPIEVLKRKVGDTLTFLHHERNDFLPEDDIIIPSRKDDHVSKLIDLDSISSMKSPKKIDTDDLSSMRNEVEYEIYQVIKQAEDTVNDIKSNGEEKSDSLKESGDSLLDDIKNTTEDTLDNLESLKDDSIWNAQEKSEEAFKFLENEASSPLPNTKILKDDQTFIQKELDSVYSEEDPSRFVNFSMSSNQTSKSSIPVHQKQRNQEEIESSLTENNRDCSSPENDLLSRIPISAKGGKVKTIKKHSKDPLKEFVKLSQDVNWDEEGNEKIYSSIVIDPIVKTTVHRVSTNESHIPNNECLINENAERSEASPKSKIPVLKTETTIITPIDLKETRIVETITSPGSMVSTKSSTLDSDSEDDSRRSPPLKGILKKGGIGSSSGSDIALHEEGAELSEDESASQKTLKTWHVLTPLVWSLVALATSMIVLALLAQY</sequence>
<feature type="region of interest" description="Disordered" evidence="5">
    <location>
        <begin position="610"/>
        <end position="657"/>
    </location>
</feature>
<keyword evidence="9" id="KW-1185">Reference proteome</keyword>
<dbReference type="EMBL" id="JABFTP020000083">
    <property type="protein sequence ID" value="KAL3274770.1"/>
    <property type="molecule type" value="Genomic_DNA"/>
</dbReference>
<dbReference type="SMART" id="SM00005">
    <property type="entry name" value="DEATH"/>
    <property type="match status" value="1"/>
</dbReference>
<evidence type="ECO:0000256" key="1">
    <source>
        <dbReference type="ARBA" id="ARBA00004370"/>
    </source>
</evidence>
<evidence type="ECO:0000313" key="9">
    <source>
        <dbReference type="Proteomes" id="UP001516400"/>
    </source>
</evidence>
<evidence type="ECO:0000259" key="7">
    <source>
        <dbReference type="PROSITE" id="PS50017"/>
    </source>
</evidence>
<feature type="region of interest" description="Disordered" evidence="5">
    <location>
        <begin position="769"/>
        <end position="811"/>
    </location>
</feature>
<organism evidence="8 9">
    <name type="scientific">Cryptolaemus montrouzieri</name>
    <dbReference type="NCBI Taxonomy" id="559131"/>
    <lineage>
        <taxon>Eukaryota</taxon>
        <taxon>Metazoa</taxon>
        <taxon>Ecdysozoa</taxon>
        <taxon>Arthropoda</taxon>
        <taxon>Hexapoda</taxon>
        <taxon>Insecta</taxon>
        <taxon>Pterygota</taxon>
        <taxon>Neoptera</taxon>
        <taxon>Endopterygota</taxon>
        <taxon>Coleoptera</taxon>
        <taxon>Polyphaga</taxon>
        <taxon>Cucujiformia</taxon>
        <taxon>Coccinelloidea</taxon>
        <taxon>Coccinellidae</taxon>
        <taxon>Scymninae</taxon>
        <taxon>Scymnini</taxon>
        <taxon>Cryptolaemus</taxon>
    </lineage>
</organism>
<dbReference type="Pfam" id="PF17809">
    <property type="entry name" value="UPA_2"/>
    <property type="match status" value="1"/>
</dbReference>
<feature type="transmembrane region" description="Helical" evidence="6">
    <location>
        <begin position="835"/>
        <end position="859"/>
    </location>
</feature>
<evidence type="ECO:0000256" key="2">
    <source>
        <dbReference type="ARBA" id="ARBA00022737"/>
    </source>
</evidence>
<protein>
    <recommendedName>
        <fullName evidence="7">Death domain-containing protein</fullName>
    </recommendedName>
</protein>
<dbReference type="Gene3D" id="2.60.40.2660">
    <property type="match status" value="1"/>
</dbReference>
<evidence type="ECO:0000256" key="3">
    <source>
        <dbReference type="ARBA" id="ARBA00023043"/>
    </source>
</evidence>
<comment type="caution">
    <text evidence="8">The sequence shown here is derived from an EMBL/GenBank/DDBJ whole genome shotgun (WGS) entry which is preliminary data.</text>
</comment>
<dbReference type="Proteomes" id="UP001516400">
    <property type="component" value="Unassembled WGS sequence"/>
</dbReference>
<feature type="compositionally biased region" description="Polar residues" evidence="5">
    <location>
        <begin position="610"/>
        <end position="624"/>
    </location>
</feature>
<keyword evidence="2" id="KW-0677">Repeat</keyword>
<dbReference type="InterPro" id="IPR040745">
    <property type="entry name" value="Ankyrin_UPA"/>
</dbReference>
<keyword evidence="6" id="KW-1133">Transmembrane helix</keyword>
<dbReference type="Gene3D" id="1.10.533.10">
    <property type="entry name" value="Death Domain, Fas"/>
    <property type="match status" value="1"/>
</dbReference>
<dbReference type="InterPro" id="IPR011029">
    <property type="entry name" value="DEATH-like_dom_sf"/>
</dbReference>
<evidence type="ECO:0000313" key="8">
    <source>
        <dbReference type="EMBL" id="KAL3274770.1"/>
    </source>
</evidence>
<dbReference type="SUPFAM" id="SSF47986">
    <property type="entry name" value="DEATH domain"/>
    <property type="match status" value="1"/>
</dbReference>
<dbReference type="PANTHER" id="PTHR24123:SF141">
    <property type="entry name" value="ANKYRIN 2, ISOFORM U"/>
    <property type="match status" value="1"/>
</dbReference>
<feature type="compositionally biased region" description="Polar residues" evidence="5">
    <location>
        <begin position="296"/>
        <end position="310"/>
    </location>
</feature>
<comment type="subcellular location">
    <subcellularLocation>
        <location evidence="1">Membrane</location>
    </subcellularLocation>
</comment>
<dbReference type="GO" id="GO:0016020">
    <property type="term" value="C:membrane"/>
    <property type="evidence" value="ECO:0007669"/>
    <property type="project" value="UniProtKB-SubCell"/>
</dbReference>
<evidence type="ECO:0000256" key="6">
    <source>
        <dbReference type="SAM" id="Phobius"/>
    </source>
</evidence>
<evidence type="ECO:0000256" key="5">
    <source>
        <dbReference type="SAM" id="MobiDB-lite"/>
    </source>
</evidence>
<dbReference type="PROSITE" id="PS50017">
    <property type="entry name" value="DEATH_DOMAIN"/>
    <property type="match status" value="1"/>
</dbReference>
<proteinExistence type="predicted"/>
<evidence type="ECO:0000256" key="4">
    <source>
        <dbReference type="ARBA" id="ARBA00023136"/>
    </source>
</evidence>
<dbReference type="InterPro" id="IPR000488">
    <property type="entry name" value="Death_dom"/>
</dbReference>
<dbReference type="CDD" id="cd08317">
    <property type="entry name" value="Death_ank"/>
    <property type="match status" value="1"/>
</dbReference>
<feature type="domain" description="Death" evidence="7">
    <location>
        <begin position="179"/>
        <end position="257"/>
    </location>
</feature>
<keyword evidence="3" id="KW-0040">ANK repeat</keyword>
<keyword evidence="4 6" id="KW-0472">Membrane</keyword>
<gene>
    <name evidence="8" type="ORF">HHI36_019556</name>
</gene>
<name>A0ABD2N7K8_9CUCU</name>
<dbReference type="AlphaFoldDB" id="A0ABD2N7K8"/>